<feature type="transmembrane region" description="Helical" evidence="6">
    <location>
        <begin position="20"/>
        <end position="41"/>
    </location>
</feature>
<dbReference type="InterPro" id="IPR036249">
    <property type="entry name" value="Thioredoxin-like_sf"/>
</dbReference>
<protein>
    <submittedName>
        <fullName evidence="8">Protein-disulfide isomerase</fullName>
    </submittedName>
</protein>
<dbReference type="PANTHER" id="PTHR13887">
    <property type="entry name" value="GLUTATHIONE S-TRANSFERASE KAPPA"/>
    <property type="match status" value="1"/>
</dbReference>
<keyword evidence="9" id="KW-1185">Reference proteome</keyword>
<accession>A0A0S7BFY9</accession>
<name>A0A0S7BFY9_9CHLR</name>
<reference evidence="8" key="1">
    <citation type="submission" date="2015-07" db="EMBL/GenBank/DDBJ databases">
        <title>Draft Genome Sequences of Anaerolinea thermolimosa IMO-1, Bellilinea caldifistulae GOMI-1, Leptolinea tardivitalis YMTK-2, Levilinea saccharolytica KIBI-1,Longilinea arvoryzae KOME-1, Previously Described as Members of the Anaerolineaceae (Chloroflexi).</title>
        <authorList>
            <person name="Sekiguchi Y."/>
            <person name="Ohashi A."/>
            <person name="Matsuura N."/>
            <person name="Tourlousse M.D."/>
        </authorList>
    </citation>
    <scope>NUCLEOTIDE SEQUENCE [LARGE SCALE GENOMIC DNA]</scope>
    <source>
        <strain evidence="8">KOME-1</strain>
    </source>
</reference>
<dbReference type="STRING" id="360412.LARV_00670"/>
<evidence type="ECO:0000256" key="5">
    <source>
        <dbReference type="ARBA" id="ARBA00023284"/>
    </source>
</evidence>
<dbReference type="RefSeq" id="WP_075072308.1">
    <property type="nucleotide sequence ID" value="NZ_DF967972.1"/>
</dbReference>
<keyword evidence="6" id="KW-0812">Transmembrane</keyword>
<evidence type="ECO:0000256" key="1">
    <source>
        <dbReference type="ARBA" id="ARBA00005791"/>
    </source>
</evidence>
<keyword evidence="4" id="KW-1015">Disulfide bond</keyword>
<dbReference type="PROSITE" id="PS51352">
    <property type="entry name" value="THIOREDOXIN_2"/>
    <property type="match status" value="1"/>
</dbReference>
<keyword evidence="3" id="KW-0560">Oxidoreductase</keyword>
<dbReference type="EMBL" id="DF967972">
    <property type="protein sequence ID" value="GAP12930.1"/>
    <property type="molecule type" value="Genomic_DNA"/>
</dbReference>
<dbReference type="PANTHER" id="PTHR13887:SF14">
    <property type="entry name" value="DISULFIDE BOND FORMATION PROTEIN D"/>
    <property type="match status" value="1"/>
</dbReference>
<evidence type="ECO:0000256" key="2">
    <source>
        <dbReference type="ARBA" id="ARBA00022729"/>
    </source>
</evidence>
<dbReference type="GO" id="GO:0016853">
    <property type="term" value="F:isomerase activity"/>
    <property type="evidence" value="ECO:0007669"/>
    <property type="project" value="UniProtKB-KW"/>
</dbReference>
<sequence length="242" mass="26701">MSEENNLTEIEKSARQRTSLVWVVVMLLGFGLGLGTGFLVWGKQAAPAKADPVQAAVIEPTATQPLTRYTIPTDGEPALGPDDAPITLVAFSDFECPYCQKWYAETWPQIQKNYGDQVRLVYRDFPLPMHANAQPAAEAAACAFEQGKYWEFQDLIFNSGEALGDSTYQDFAQQLGLDVDAFKTCYEGGRYRDEVEADRDWASELGVSSTPTFFVNGIALVGAQPYETFQQVIDMELAGGLK</sequence>
<dbReference type="SUPFAM" id="SSF52833">
    <property type="entry name" value="Thioredoxin-like"/>
    <property type="match status" value="1"/>
</dbReference>
<organism evidence="8">
    <name type="scientific">Longilinea arvoryzae</name>
    <dbReference type="NCBI Taxonomy" id="360412"/>
    <lineage>
        <taxon>Bacteria</taxon>
        <taxon>Bacillati</taxon>
        <taxon>Chloroflexota</taxon>
        <taxon>Anaerolineae</taxon>
        <taxon>Anaerolineales</taxon>
        <taxon>Anaerolineaceae</taxon>
        <taxon>Longilinea</taxon>
    </lineage>
</organism>
<evidence type="ECO:0000256" key="3">
    <source>
        <dbReference type="ARBA" id="ARBA00023002"/>
    </source>
</evidence>
<proteinExistence type="inferred from homology"/>
<dbReference type="Proteomes" id="UP000055060">
    <property type="component" value="Unassembled WGS sequence"/>
</dbReference>
<dbReference type="Gene3D" id="3.40.30.10">
    <property type="entry name" value="Glutaredoxin"/>
    <property type="match status" value="1"/>
</dbReference>
<comment type="similarity">
    <text evidence="1">Belongs to the thioredoxin family. DsbA subfamily.</text>
</comment>
<keyword evidence="8" id="KW-0413">Isomerase</keyword>
<dbReference type="OrthoDB" id="9784686at2"/>
<dbReference type="InterPro" id="IPR013766">
    <property type="entry name" value="Thioredoxin_domain"/>
</dbReference>
<evidence type="ECO:0000313" key="8">
    <source>
        <dbReference type="EMBL" id="GAP12930.1"/>
    </source>
</evidence>
<evidence type="ECO:0000256" key="4">
    <source>
        <dbReference type="ARBA" id="ARBA00023157"/>
    </source>
</evidence>
<evidence type="ECO:0000313" key="9">
    <source>
        <dbReference type="Proteomes" id="UP000055060"/>
    </source>
</evidence>
<evidence type="ECO:0000256" key="6">
    <source>
        <dbReference type="SAM" id="Phobius"/>
    </source>
</evidence>
<dbReference type="GO" id="GO:0016491">
    <property type="term" value="F:oxidoreductase activity"/>
    <property type="evidence" value="ECO:0007669"/>
    <property type="project" value="UniProtKB-KW"/>
</dbReference>
<evidence type="ECO:0000259" key="7">
    <source>
        <dbReference type="PROSITE" id="PS51352"/>
    </source>
</evidence>
<keyword evidence="6" id="KW-0472">Membrane</keyword>
<dbReference type="AlphaFoldDB" id="A0A0S7BFY9"/>
<dbReference type="InterPro" id="IPR012336">
    <property type="entry name" value="Thioredoxin-like_fold"/>
</dbReference>
<keyword evidence="5" id="KW-0676">Redox-active center</keyword>
<dbReference type="Pfam" id="PF13462">
    <property type="entry name" value="Thioredoxin_4"/>
    <property type="match status" value="1"/>
</dbReference>
<gene>
    <name evidence="8" type="ORF">LARV_00670</name>
</gene>
<keyword evidence="6" id="KW-1133">Transmembrane helix</keyword>
<keyword evidence="2" id="KW-0732">Signal</keyword>
<feature type="domain" description="Thioredoxin" evidence="7">
    <location>
        <begin position="39"/>
        <end position="238"/>
    </location>
</feature>